<dbReference type="Pfam" id="PF13560">
    <property type="entry name" value="HTH_31"/>
    <property type="match status" value="1"/>
</dbReference>
<dbReference type="EMBL" id="PVNG01000024">
    <property type="protein sequence ID" value="PRX58157.1"/>
    <property type="molecule type" value="Genomic_DNA"/>
</dbReference>
<dbReference type="AlphaFoldDB" id="A0A2T0MKJ8"/>
<dbReference type="Proteomes" id="UP000238312">
    <property type="component" value="Unassembled WGS sequence"/>
</dbReference>
<feature type="transmembrane region" description="Helical" evidence="1">
    <location>
        <begin position="130"/>
        <end position="152"/>
    </location>
</feature>
<organism evidence="2 3">
    <name type="scientific">Nonomuraea fuscirosea</name>
    <dbReference type="NCBI Taxonomy" id="1291556"/>
    <lineage>
        <taxon>Bacteria</taxon>
        <taxon>Bacillati</taxon>
        <taxon>Actinomycetota</taxon>
        <taxon>Actinomycetes</taxon>
        <taxon>Streptosporangiales</taxon>
        <taxon>Streptosporangiaceae</taxon>
        <taxon>Nonomuraea</taxon>
    </lineage>
</organism>
<keyword evidence="1" id="KW-1133">Transmembrane helix</keyword>
<evidence type="ECO:0008006" key="4">
    <source>
        <dbReference type="Google" id="ProtNLM"/>
    </source>
</evidence>
<keyword evidence="3" id="KW-1185">Reference proteome</keyword>
<reference evidence="2 3" key="1">
    <citation type="submission" date="2018-03" db="EMBL/GenBank/DDBJ databases">
        <title>Genomic Encyclopedia of Type Strains, Phase III (KMG-III): the genomes of soil and plant-associated and newly described type strains.</title>
        <authorList>
            <person name="Whitman W."/>
        </authorList>
    </citation>
    <scope>NUCLEOTIDE SEQUENCE [LARGE SCALE GENOMIC DNA]</scope>
    <source>
        <strain evidence="2 3">CGMCC 4.7104</strain>
    </source>
</reference>
<dbReference type="RefSeq" id="WP_146178524.1">
    <property type="nucleotide sequence ID" value="NZ_PVNG01000024.1"/>
</dbReference>
<sequence>MTTTPAPQPPPSPAGAADAVAFMAELRRLKTWAGLSFRQLDRRAAAAGDTLPYSTASTMLGRDRLPRPELLVAFVKACGVEGDELRVWQTCHAEITAHQAGLSRPPASDAPAVAFPAALPPAARRPFRPVTVIAAAALVIASLAGAGLAGGLSDTSDTEVHVLVDSAGGALH</sequence>
<protein>
    <recommendedName>
        <fullName evidence="4">Helix-turn-helix protein</fullName>
    </recommendedName>
</protein>
<dbReference type="OrthoDB" id="3406160at2"/>
<keyword evidence="1" id="KW-0472">Membrane</keyword>
<evidence type="ECO:0000313" key="2">
    <source>
        <dbReference type="EMBL" id="PRX58157.1"/>
    </source>
</evidence>
<evidence type="ECO:0000313" key="3">
    <source>
        <dbReference type="Proteomes" id="UP000238312"/>
    </source>
</evidence>
<evidence type="ECO:0000256" key="1">
    <source>
        <dbReference type="SAM" id="Phobius"/>
    </source>
</evidence>
<proteinExistence type="predicted"/>
<accession>A0A2T0MKJ8</accession>
<keyword evidence="1" id="KW-0812">Transmembrane</keyword>
<gene>
    <name evidence="2" type="ORF">B0I32_124145</name>
</gene>
<comment type="caution">
    <text evidence="2">The sequence shown here is derived from an EMBL/GenBank/DDBJ whole genome shotgun (WGS) entry which is preliminary data.</text>
</comment>
<name>A0A2T0MKJ8_9ACTN</name>